<evidence type="ECO:0000256" key="8">
    <source>
        <dbReference type="ARBA" id="ARBA00022723"/>
    </source>
</evidence>
<evidence type="ECO:0000256" key="15">
    <source>
        <dbReference type="SAM" id="Phobius"/>
    </source>
</evidence>
<evidence type="ECO:0000256" key="6">
    <source>
        <dbReference type="ARBA" id="ARBA00022519"/>
    </source>
</evidence>
<evidence type="ECO:0000256" key="7">
    <source>
        <dbReference type="ARBA" id="ARBA00022692"/>
    </source>
</evidence>
<dbReference type="NCBIfam" id="TIGR02120">
    <property type="entry name" value="GspF"/>
    <property type="match status" value="1"/>
</dbReference>
<dbReference type="RefSeq" id="WP_289503295.1">
    <property type="nucleotide sequence ID" value="NZ_CP116805.1"/>
</dbReference>
<comment type="function">
    <text evidence="1">Component of the type II secretion system inner membrane complex required for the energy-dependent secretion of extracellular factors such as proteases and toxins from the periplasm.</text>
</comment>
<dbReference type="PRINTS" id="PR00812">
    <property type="entry name" value="BCTERIALGSPF"/>
</dbReference>
<dbReference type="InterPro" id="IPR003004">
    <property type="entry name" value="GspF/PilC"/>
</dbReference>
<evidence type="ECO:0000256" key="12">
    <source>
        <dbReference type="ARBA" id="ARBA00023136"/>
    </source>
</evidence>
<dbReference type="InterPro" id="IPR018076">
    <property type="entry name" value="T2SS_GspF_dom"/>
</dbReference>
<dbReference type="PANTHER" id="PTHR30012:SF0">
    <property type="entry name" value="TYPE II SECRETION SYSTEM PROTEIN F-RELATED"/>
    <property type="match status" value="1"/>
</dbReference>
<keyword evidence="4 14" id="KW-0813">Transport</keyword>
<feature type="transmembrane region" description="Helical" evidence="15">
    <location>
        <begin position="212"/>
        <end position="239"/>
    </location>
</feature>
<accession>A0AAE9XRC2</accession>
<keyword evidence="9" id="KW-0106">Calcium</keyword>
<evidence type="ECO:0000256" key="10">
    <source>
        <dbReference type="ARBA" id="ARBA00022927"/>
    </source>
</evidence>
<keyword evidence="10" id="KW-0653">Protein transport</keyword>
<sequence length="405" mass="42301">MPAFDFEALDTDGRVKRGVLSADSARGAAKALKDRALLPVKIEPAAKTGGEAKSFGLRSGRLSHRDITLVTRQLSTLIGAATPVEEALKTVAEQAEKPLVKRVLLDARTGVSEGRKLSAALATTNAGFDRLYVALVAAGEGSGSLGPVMERLADHLEKAQAMRGKVTAALVYPICLAVTAFLVVTMLMSFVVPKVVDQFSHMGATLPALTRVMIALSAFMREVGPFLLVAAVIAAAAFARALKSSAFRLKVDAFLLRLPLVGKLIRSLAAARLARTLATLIASGVPVLDGMKAAEAVIGNGVIRQAVGAMRDRITNGASLSAALRSEAVLPAIVTHMAAAGENSGALHTLLAKAADYLEAEFERFTSTVLGLLEPAIIIVMGGIVTLIVLSILLPILQLNTLAFG</sequence>
<evidence type="ECO:0000256" key="2">
    <source>
        <dbReference type="ARBA" id="ARBA00004429"/>
    </source>
</evidence>
<evidence type="ECO:0000256" key="3">
    <source>
        <dbReference type="ARBA" id="ARBA00005745"/>
    </source>
</evidence>
<dbReference type="GO" id="GO:0015627">
    <property type="term" value="C:type II protein secretion system complex"/>
    <property type="evidence" value="ECO:0007669"/>
    <property type="project" value="InterPro"/>
</dbReference>
<dbReference type="PROSITE" id="PS00874">
    <property type="entry name" value="T2SP_F"/>
    <property type="match status" value="1"/>
</dbReference>
<comment type="subcellular location">
    <subcellularLocation>
        <location evidence="2 14">Cell inner membrane</location>
        <topology evidence="2 14">Multi-pass membrane protein</topology>
    </subcellularLocation>
</comment>
<dbReference type="GO" id="GO:0005886">
    <property type="term" value="C:plasma membrane"/>
    <property type="evidence" value="ECO:0007669"/>
    <property type="project" value="UniProtKB-SubCell"/>
</dbReference>
<feature type="transmembrane region" description="Helical" evidence="15">
    <location>
        <begin position="372"/>
        <end position="397"/>
    </location>
</feature>
<evidence type="ECO:0000256" key="1">
    <source>
        <dbReference type="ARBA" id="ARBA00002684"/>
    </source>
</evidence>
<name>A0AAE9XRC2_9PROT</name>
<dbReference type="Gene3D" id="1.20.81.30">
    <property type="entry name" value="Type II secretion system (T2SS), domain F"/>
    <property type="match status" value="2"/>
</dbReference>
<keyword evidence="6" id="KW-0997">Cell inner membrane</keyword>
<feature type="transmembrane region" description="Helical" evidence="15">
    <location>
        <begin position="170"/>
        <end position="192"/>
    </location>
</feature>
<dbReference type="Proteomes" id="UP001217500">
    <property type="component" value="Chromosome"/>
</dbReference>
<dbReference type="FunFam" id="1.20.81.30:FF:000001">
    <property type="entry name" value="Type II secretion system protein F"/>
    <property type="match status" value="2"/>
</dbReference>
<dbReference type="InterPro" id="IPR001992">
    <property type="entry name" value="T2SS_GspF/T4SS_PilC_CS"/>
</dbReference>
<dbReference type="PANTHER" id="PTHR30012">
    <property type="entry name" value="GENERAL SECRETION PATHWAY PROTEIN"/>
    <property type="match status" value="1"/>
</dbReference>
<dbReference type="GO" id="GO:0015628">
    <property type="term" value="P:protein secretion by the type II secretion system"/>
    <property type="evidence" value="ECO:0007669"/>
    <property type="project" value="InterPro"/>
</dbReference>
<proteinExistence type="inferred from homology"/>
<dbReference type="GO" id="GO:0046872">
    <property type="term" value="F:metal ion binding"/>
    <property type="evidence" value="ECO:0007669"/>
    <property type="project" value="UniProtKB-KW"/>
</dbReference>
<dbReference type="InterPro" id="IPR042094">
    <property type="entry name" value="T2SS_GspF_sf"/>
</dbReference>
<organism evidence="17 18">
    <name type="scientific">Gimibacter soli</name>
    <dbReference type="NCBI Taxonomy" id="3024400"/>
    <lineage>
        <taxon>Bacteria</taxon>
        <taxon>Pseudomonadati</taxon>
        <taxon>Pseudomonadota</taxon>
        <taxon>Alphaproteobacteria</taxon>
        <taxon>Kordiimonadales</taxon>
        <taxon>Temperatibacteraceae</taxon>
        <taxon>Gimibacter</taxon>
    </lineage>
</organism>
<evidence type="ECO:0000313" key="18">
    <source>
        <dbReference type="Proteomes" id="UP001217500"/>
    </source>
</evidence>
<keyword evidence="11 15" id="KW-1133">Transmembrane helix</keyword>
<dbReference type="AlphaFoldDB" id="A0AAE9XRC2"/>
<evidence type="ECO:0000256" key="5">
    <source>
        <dbReference type="ARBA" id="ARBA00022475"/>
    </source>
</evidence>
<keyword evidence="8" id="KW-0479">Metal-binding</keyword>
<evidence type="ECO:0000259" key="16">
    <source>
        <dbReference type="Pfam" id="PF00482"/>
    </source>
</evidence>
<evidence type="ECO:0000256" key="11">
    <source>
        <dbReference type="ARBA" id="ARBA00022989"/>
    </source>
</evidence>
<keyword evidence="5" id="KW-1003">Cell membrane</keyword>
<feature type="domain" description="Type II secretion system protein GspF" evidence="16">
    <location>
        <begin position="274"/>
        <end position="395"/>
    </location>
</feature>
<keyword evidence="18" id="KW-1185">Reference proteome</keyword>
<keyword evidence="12 15" id="KW-0472">Membrane</keyword>
<reference evidence="17" key="1">
    <citation type="submission" date="2023-01" db="EMBL/GenBank/DDBJ databases">
        <title>The genome sequence of Kordiimonadaceae bacterium 6D33.</title>
        <authorList>
            <person name="Liu Y."/>
        </authorList>
    </citation>
    <scope>NUCLEOTIDE SEQUENCE</scope>
    <source>
        <strain evidence="17">6D33</strain>
    </source>
</reference>
<evidence type="ECO:0000256" key="9">
    <source>
        <dbReference type="ARBA" id="ARBA00022837"/>
    </source>
</evidence>
<evidence type="ECO:0000313" key="17">
    <source>
        <dbReference type="EMBL" id="WCL53736.1"/>
    </source>
</evidence>
<protein>
    <recommendedName>
        <fullName evidence="13">General secretion pathway protein F</fullName>
    </recommendedName>
</protein>
<keyword evidence="7 14" id="KW-0812">Transmembrane</keyword>
<dbReference type="EMBL" id="CP116805">
    <property type="protein sequence ID" value="WCL53736.1"/>
    <property type="molecule type" value="Genomic_DNA"/>
</dbReference>
<dbReference type="Pfam" id="PF00482">
    <property type="entry name" value="T2SSF"/>
    <property type="match status" value="2"/>
</dbReference>
<evidence type="ECO:0000256" key="14">
    <source>
        <dbReference type="RuleBase" id="RU003923"/>
    </source>
</evidence>
<evidence type="ECO:0000256" key="4">
    <source>
        <dbReference type="ARBA" id="ARBA00022448"/>
    </source>
</evidence>
<feature type="domain" description="Type II secretion system protein GspF" evidence="16">
    <location>
        <begin position="71"/>
        <end position="193"/>
    </location>
</feature>
<dbReference type="InterPro" id="IPR011850">
    <property type="entry name" value="T2SS_GspF"/>
</dbReference>
<comment type="similarity">
    <text evidence="3 14">Belongs to the GSP F family.</text>
</comment>
<gene>
    <name evidence="17" type="primary">gspF</name>
    <name evidence="17" type="ORF">PH603_14440</name>
</gene>
<dbReference type="KEGG" id="gso:PH603_14440"/>
<evidence type="ECO:0000256" key="13">
    <source>
        <dbReference type="ARBA" id="ARBA00030750"/>
    </source>
</evidence>